<feature type="coiled-coil region" evidence="1">
    <location>
        <begin position="340"/>
        <end position="367"/>
    </location>
</feature>
<name>A0A5C7SRS5_THASP</name>
<dbReference type="EMBL" id="SSFD01000113">
    <property type="protein sequence ID" value="TXH86270.1"/>
    <property type="molecule type" value="Genomic_DNA"/>
</dbReference>
<dbReference type="AlphaFoldDB" id="A0A5C7SRS5"/>
<gene>
    <name evidence="3" type="ORF">E6Q80_07865</name>
</gene>
<feature type="compositionally biased region" description="Low complexity" evidence="2">
    <location>
        <begin position="478"/>
        <end position="491"/>
    </location>
</feature>
<feature type="region of interest" description="Disordered" evidence="2">
    <location>
        <begin position="463"/>
        <end position="500"/>
    </location>
</feature>
<reference evidence="3 4" key="1">
    <citation type="submission" date="2018-09" db="EMBL/GenBank/DDBJ databases">
        <title>Metagenome Assembled Genomes from an Advanced Water Purification Facility.</title>
        <authorList>
            <person name="Stamps B.W."/>
            <person name="Spear J.R."/>
        </authorList>
    </citation>
    <scope>NUCLEOTIDE SEQUENCE [LARGE SCALE GENOMIC DNA]</scope>
    <source>
        <strain evidence="3">Bin_27_1</strain>
    </source>
</reference>
<accession>A0A5C7SRS5</accession>
<sequence length="500" mass="52770">MRREPLLLAVAPSGLLACIGHGDGITLLAVFTCGEEAAFASWLARRPPDEPCRMLVDLPDEAYQIEDLPRVRGSDRRALFARRLAHWFPEPRFARATPLGALPDGRQGAERVLFAGMERSTELLPWLDRLAADGRRPQILVPASALLPRLPLPGARQRRHGKAPPRPRLLATHGRAGLRISLLAGEHTLFSRLVRGHADSLADPQALATELERTRDYLAAQHRIASDAPLDRIVADLPAQTGTEHATLPPIGVAAADTLAGCGLPNSYDAHLLLALRHAPTTIGWPLAAGARRWPRLPERRVLGALALVASTILGALVWMEHQAQVEAAALAATERARAARAAALAAEEAELAAREAERAALAALDAAPPPLPTPAPAPAEPAPAACPPASSPPPGPIARRIDGVLRRPDGEILLWVEGTWQSARALGLHPIAGDAAVVVAAGRRTQLRSGELVPTAVATVTAGPGQAYPERDDAAPADRAAGPADSAARPGVDMRGARP</sequence>
<dbReference type="RefSeq" id="WP_276658085.1">
    <property type="nucleotide sequence ID" value="NZ_SSFD01000113.1"/>
</dbReference>
<evidence type="ECO:0000256" key="2">
    <source>
        <dbReference type="SAM" id="MobiDB-lite"/>
    </source>
</evidence>
<keyword evidence="1" id="KW-0175">Coiled coil</keyword>
<dbReference type="Proteomes" id="UP000321192">
    <property type="component" value="Unassembled WGS sequence"/>
</dbReference>
<dbReference type="PROSITE" id="PS51257">
    <property type="entry name" value="PROKAR_LIPOPROTEIN"/>
    <property type="match status" value="1"/>
</dbReference>
<evidence type="ECO:0000313" key="3">
    <source>
        <dbReference type="EMBL" id="TXH86270.1"/>
    </source>
</evidence>
<feature type="compositionally biased region" description="Pro residues" evidence="2">
    <location>
        <begin position="368"/>
        <end position="397"/>
    </location>
</feature>
<evidence type="ECO:0000313" key="4">
    <source>
        <dbReference type="Proteomes" id="UP000321192"/>
    </source>
</evidence>
<evidence type="ECO:0000256" key="1">
    <source>
        <dbReference type="SAM" id="Coils"/>
    </source>
</evidence>
<organism evidence="3 4">
    <name type="scientific">Thauera aminoaromatica</name>
    <dbReference type="NCBI Taxonomy" id="164330"/>
    <lineage>
        <taxon>Bacteria</taxon>
        <taxon>Pseudomonadati</taxon>
        <taxon>Pseudomonadota</taxon>
        <taxon>Betaproteobacteria</taxon>
        <taxon>Rhodocyclales</taxon>
        <taxon>Zoogloeaceae</taxon>
        <taxon>Thauera</taxon>
    </lineage>
</organism>
<feature type="region of interest" description="Disordered" evidence="2">
    <location>
        <begin position="367"/>
        <end position="400"/>
    </location>
</feature>
<protein>
    <submittedName>
        <fullName evidence="3">Uncharacterized protein</fullName>
    </submittedName>
</protein>
<proteinExistence type="predicted"/>
<comment type="caution">
    <text evidence="3">The sequence shown here is derived from an EMBL/GenBank/DDBJ whole genome shotgun (WGS) entry which is preliminary data.</text>
</comment>